<evidence type="ECO:0000313" key="10">
    <source>
        <dbReference type="EMBL" id="SAM06157.1"/>
    </source>
</evidence>
<dbReference type="SMART" id="SM00220">
    <property type="entry name" value="S_TKc"/>
    <property type="match status" value="1"/>
</dbReference>
<gene>
    <name evidence="10" type="primary">ABSGL_12033.1 scaffold 12361</name>
</gene>
<dbReference type="GO" id="GO:0005524">
    <property type="term" value="F:ATP binding"/>
    <property type="evidence" value="ECO:0007669"/>
    <property type="project" value="UniProtKB-UniRule"/>
</dbReference>
<dbReference type="FunFam" id="1.10.510.10:FF:000008">
    <property type="entry name" value="Non-specific serine/threonine protein kinase"/>
    <property type="match status" value="1"/>
</dbReference>
<dbReference type="PROSITE" id="PS00107">
    <property type="entry name" value="PROTEIN_KINASE_ATP"/>
    <property type="match status" value="1"/>
</dbReference>
<dbReference type="InterPro" id="IPR035892">
    <property type="entry name" value="C2_domain_sf"/>
</dbReference>
<keyword evidence="5" id="KW-0418">Kinase</keyword>
<dbReference type="InterPro" id="IPR008271">
    <property type="entry name" value="Ser/Thr_kinase_AS"/>
</dbReference>
<reference evidence="10" key="1">
    <citation type="submission" date="2016-04" db="EMBL/GenBank/DDBJ databases">
        <authorList>
            <person name="Evans L.H."/>
            <person name="Alamgir A."/>
            <person name="Owens N."/>
            <person name="Weber N.D."/>
            <person name="Virtaneva K."/>
            <person name="Barbian K."/>
            <person name="Babar A."/>
            <person name="Rosenke K."/>
        </authorList>
    </citation>
    <scope>NUCLEOTIDE SEQUENCE [LARGE SCALE GENOMIC DNA]</scope>
    <source>
        <strain evidence="10">CBS 101.48</strain>
    </source>
</reference>
<evidence type="ECO:0000256" key="6">
    <source>
        <dbReference type="ARBA" id="ARBA00022840"/>
    </source>
</evidence>
<dbReference type="OMA" id="GCITEEA"/>
<feature type="binding site" evidence="7">
    <location>
        <position position="254"/>
    </location>
    <ligand>
        <name>ATP</name>
        <dbReference type="ChEBI" id="CHEBI:30616"/>
    </ligand>
</feature>
<feature type="region of interest" description="Disordered" evidence="8">
    <location>
        <begin position="494"/>
        <end position="524"/>
    </location>
</feature>
<dbReference type="OrthoDB" id="63267at2759"/>
<dbReference type="PROSITE" id="PS50011">
    <property type="entry name" value="PROTEIN_KINASE_DOM"/>
    <property type="match status" value="1"/>
</dbReference>
<feature type="compositionally biased region" description="Polar residues" evidence="8">
    <location>
        <begin position="508"/>
        <end position="517"/>
    </location>
</feature>
<feature type="domain" description="Protein kinase" evidence="9">
    <location>
        <begin position="225"/>
        <end position="484"/>
    </location>
</feature>
<dbReference type="EMBL" id="LT554490">
    <property type="protein sequence ID" value="SAM06157.1"/>
    <property type="molecule type" value="Genomic_DNA"/>
</dbReference>
<dbReference type="SUPFAM" id="SSF56112">
    <property type="entry name" value="Protein kinase-like (PK-like)"/>
    <property type="match status" value="1"/>
</dbReference>
<evidence type="ECO:0000256" key="1">
    <source>
        <dbReference type="ARBA" id="ARBA00022527"/>
    </source>
</evidence>
<protein>
    <recommendedName>
        <fullName evidence="9">Protein kinase domain-containing protein</fullName>
    </recommendedName>
</protein>
<dbReference type="InParanoid" id="A0A168R5X9"/>
<dbReference type="CDD" id="cd05123">
    <property type="entry name" value="STKc_AGC"/>
    <property type="match status" value="1"/>
</dbReference>
<evidence type="ECO:0000259" key="9">
    <source>
        <dbReference type="PROSITE" id="PS50011"/>
    </source>
</evidence>
<dbReference type="Pfam" id="PF00069">
    <property type="entry name" value="Pkinase"/>
    <property type="match status" value="1"/>
</dbReference>
<accession>A0A168R5X9</accession>
<dbReference type="InterPro" id="IPR011009">
    <property type="entry name" value="Kinase-like_dom_sf"/>
</dbReference>
<dbReference type="InterPro" id="IPR017441">
    <property type="entry name" value="Protein_kinase_ATP_BS"/>
</dbReference>
<dbReference type="FunFam" id="3.30.200.20:FF:000042">
    <property type="entry name" value="Aurora kinase A"/>
    <property type="match status" value="1"/>
</dbReference>
<evidence type="ECO:0000256" key="5">
    <source>
        <dbReference type="ARBA" id="ARBA00022777"/>
    </source>
</evidence>
<feature type="region of interest" description="Disordered" evidence="8">
    <location>
        <begin position="575"/>
        <end position="599"/>
    </location>
</feature>
<keyword evidence="3" id="KW-0808">Transferase</keyword>
<keyword evidence="2" id="KW-0597">Phosphoprotein</keyword>
<evidence type="ECO:0000256" key="4">
    <source>
        <dbReference type="ARBA" id="ARBA00022741"/>
    </source>
</evidence>
<dbReference type="GO" id="GO:0004674">
    <property type="term" value="F:protein serine/threonine kinase activity"/>
    <property type="evidence" value="ECO:0007669"/>
    <property type="project" value="UniProtKB-KW"/>
</dbReference>
<evidence type="ECO:0000256" key="3">
    <source>
        <dbReference type="ARBA" id="ARBA00022679"/>
    </source>
</evidence>
<organism evidence="10">
    <name type="scientific">Absidia glauca</name>
    <name type="common">Pin mould</name>
    <dbReference type="NCBI Taxonomy" id="4829"/>
    <lineage>
        <taxon>Eukaryota</taxon>
        <taxon>Fungi</taxon>
        <taxon>Fungi incertae sedis</taxon>
        <taxon>Mucoromycota</taxon>
        <taxon>Mucoromycotina</taxon>
        <taxon>Mucoromycetes</taxon>
        <taxon>Mucorales</taxon>
        <taxon>Cunninghamellaceae</taxon>
        <taxon>Absidia</taxon>
    </lineage>
</organism>
<dbReference type="STRING" id="4829.A0A168R5X9"/>
<dbReference type="SUPFAM" id="SSF49562">
    <property type="entry name" value="C2 domain (Calcium/lipid-binding domain, CaLB)"/>
    <property type="match status" value="1"/>
</dbReference>
<dbReference type="Proteomes" id="UP000078561">
    <property type="component" value="Unassembled WGS sequence"/>
</dbReference>
<dbReference type="InterPro" id="IPR045270">
    <property type="entry name" value="STKc_AGC"/>
</dbReference>
<name>A0A168R5X9_ABSGL</name>
<evidence type="ECO:0000256" key="7">
    <source>
        <dbReference type="PROSITE-ProRule" id="PRU10141"/>
    </source>
</evidence>
<evidence type="ECO:0000313" key="11">
    <source>
        <dbReference type="Proteomes" id="UP000078561"/>
    </source>
</evidence>
<dbReference type="Gene3D" id="2.60.40.150">
    <property type="entry name" value="C2 domain"/>
    <property type="match status" value="1"/>
</dbReference>
<evidence type="ECO:0000256" key="8">
    <source>
        <dbReference type="SAM" id="MobiDB-lite"/>
    </source>
</evidence>
<dbReference type="AlphaFoldDB" id="A0A168R5X9"/>
<dbReference type="InterPro" id="IPR000719">
    <property type="entry name" value="Prot_kinase_dom"/>
</dbReference>
<proteinExistence type="predicted"/>
<dbReference type="PANTHER" id="PTHR24351">
    <property type="entry name" value="RIBOSOMAL PROTEIN S6 KINASE"/>
    <property type="match status" value="1"/>
</dbReference>
<keyword evidence="6 7" id="KW-0067">ATP-binding</keyword>
<keyword evidence="4 7" id="KW-0547">Nucleotide-binding</keyword>
<keyword evidence="1" id="KW-0723">Serine/threonine-protein kinase</keyword>
<dbReference type="PROSITE" id="PS00108">
    <property type="entry name" value="PROTEIN_KINASE_ST"/>
    <property type="match status" value="1"/>
</dbReference>
<evidence type="ECO:0000256" key="2">
    <source>
        <dbReference type="ARBA" id="ARBA00022553"/>
    </source>
</evidence>
<dbReference type="Gene3D" id="3.30.200.20">
    <property type="entry name" value="Phosphorylase Kinase, domain 1"/>
    <property type="match status" value="1"/>
</dbReference>
<feature type="compositionally biased region" description="Acidic residues" evidence="8">
    <location>
        <begin position="587"/>
        <end position="599"/>
    </location>
</feature>
<sequence length="599" mass="67389">MTDYTDSLIKNLTMHTSTKLSSVNLTDKLTQLGETLRYARNSFTSMTSALTAKTAMTTSSTSTITPPAPERVKGKLDLVIVEARNLAITNALHTDIYCLAQYDCNTMSTLDQPKATPVSDKPMDIFEKQLWASSPKWQYSQSFDVLTDEDELIVQIYDRGNQLANGDDLFLGMAKWKPTFGRTSMDVWLKLQSRHPDDGSSISGEVRLQASYINLETTKLTPSSFRIIRQIGHGSFGKVYQVEKRDTKRTYAMKVLSKRLLIKQNEVDHTLSERNVLVQTISSPFIVTLKFSFQTADHLFLVMDYIPGGELFAYLQRHRTLGEHQARFFIAELVCALEEIHANNVVYRDLKPENILLDAQGHIALTDFGLCKELKEKTTTSTFCGTSEYLAPEMILKKEYSQVIDWWSLGILLYELVTGGAPFHSVHLDVLYRRILKQPLSFPSNGVSLSLECKDLIQQLLQRDPSKRLGARNGATDIKQHPFFKGIRWDAVAKKQMPPPSPKKSSPTAINIPSSHYLSVGNKHTKKQNVNNYTTLGKKSAQLGPSSLESQVSFMTKDSVPLSLSTQNAFQGFSYIRDDGPLQPGDETSDDDDDDDDYY</sequence>
<keyword evidence="11" id="KW-1185">Reference proteome</keyword>
<dbReference type="Gene3D" id="1.10.510.10">
    <property type="entry name" value="Transferase(Phosphotransferase) domain 1"/>
    <property type="match status" value="1"/>
</dbReference>